<proteinExistence type="predicted"/>
<gene>
    <name evidence="2" type="ORF">CDO52_23685</name>
</gene>
<keyword evidence="1" id="KW-0472">Membrane</keyword>
<reference evidence="2 3" key="1">
    <citation type="submission" date="2017-08" db="EMBL/GenBank/DDBJ databases">
        <title>The complete genome sequence of Nocardiopsis gilva YIM 90087.</title>
        <authorList>
            <person name="Yin M."/>
            <person name="Tang S."/>
        </authorList>
    </citation>
    <scope>NUCLEOTIDE SEQUENCE [LARGE SCALE GENOMIC DNA]</scope>
    <source>
        <strain evidence="2 3">YIM 90087</strain>
    </source>
</reference>
<feature type="transmembrane region" description="Helical" evidence="1">
    <location>
        <begin position="70"/>
        <end position="101"/>
    </location>
</feature>
<keyword evidence="3" id="KW-1185">Reference proteome</keyword>
<accession>A0A223SB58</accession>
<dbReference type="Proteomes" id="UP000215005">
    <property type="component" value="Chromosome"/>
</dbReference>
<keyword evidence="1" id="KW-0812">Transmembrane</keyword>
<sequence>MGEKRQYGSFMERRKHVRYLHACGVSSGDIVRIQQGELDEAEAIAAATPRGSRGQTPEAQARRNRVWGRIALGVICLGATLFIPPLVVVMVPLFVVGWFLVNKIMPVELAEHETDRDFRLVYGSRIASMRSGSPILNVSVWRLTRTTSGLAVAHRRGRVVGRALGERRRHPCAGCRRFFPFGLSLGGPTPARLSV</sequence>
<dbReference type="EMBL" id="CP022753">
    <property type="protein sequence ID" value="ASU85398.1"/>
    <property type="molecule type" value="Genomic_DNA"/>
</dbReference>
<dbReference type="AlphaFoldDB" id="A0A223SB58"/>
<dbReference type="KEGG" id="ngv:CDO52_23685"/>
<evidence type="ECO:0000313" key="3">
    <source>
        <dbReference type="Proteomes" id="UP000215005"/>
    </source>
</evidence>
<keyword evidence="1" id="KW-1133">Transmembrane helix</keyword>
<evidence type="ECO:0000256" key="1">
    <source>
        <dbReference type="SAM" id="Phobius"/>
    </source>
</evidence>
<evidence type="ECO:0000313" key="2">
    <source>
        <dbReference type="EMBL" id="ASU85398.1"/>
    </source>
</evidence>
<protein>
    <submittedName>
        <fullName evidence="2">Uncharacterized protein</fullName>
    </submittedName>
</protein>
<name>A0A223SB58_9ACTN</name>
<organism evidence="2 3">
    <name type="scientific">Nocardiopsis gilva YIM 90087</name>
    <dbReference type="NCBI Taxonomy" id="1235441"/>
    <lineage>
        <taxon>Bacteria</taxon>
        <taxon>Bacillati</taxon>
        <taxon>Actinomycetota</taxon>
        <taxon>Actinomycetes</taxon>
        <taxon>Streptosporangiales</taxon>
        <taxon>Nocardiopsidaceae</taxon>
        <taxon>Nocardiopsis</taxon>
    </lineage>
</organism>